<organism evidence="1 2">
    <name type="scientific">Candidatus Terrybacteria bacterium RIFCSPHIGHO2_01_FULL_43_35</name>
    <dbReference type="NCBI Taxonomy" id="1802361"/>
    <lineage>
        <taxon>Bacteria</taxon>
        <taxon>Candidatus Terryibacteriota</taxon>
    </lineage>
</organism>
<protein>
    <recommendedName>
        <fullName evidence="3">UDP-N-acetylglucosamine kinase</fullName>
    </recommendedName>
</protein>
<dbReference type="AlphaFoldDB" id="A0A1G2PED1"/>
<accession>A0A1G2PED1</accession>
<sequence length="222" mass="25073">MSGKQIGFAIALIGQKAAGKSEAARYFQQIATNPFAGSFEFQIFRLSDPLREIARQRGVENPTTNLLQDIGDELRATHGSGALAKMVLEMALENGQDYNNFVIIDGVRNPGEMQEIRRATDNRCVFIGVTANQLIRFKRFKKREEERDGGAIALKDFRQLDRRDKGYGQDENGQRVNDCLKEVSPDCLIANNGDLWQFKHKLHNIWINRINVDLLETGPGYS</sequence>
<dbReference type="Gene3D" id="3.40.50.300">
    <property type="entry name" value="P-loop containing nucleotide triphosphate hydrolases"/>
    <property type="match status" value="1"/>
</dbReference>
<dbReference type="EMBL" id="MHSR01000013">
    <property type="protein sequence ID" value="OHA46696.1"/>
    <property type="molecule type" value="Genomic_DNA"/>
</dbReference>
<evidence type="ECO:0000313" key="2">
    <source>
        <dbReference type="Proteomes" id="UP000178869"/>
    </source>
</evidence>
<proteinExistence type="predicted"/>
<dbReference type="Proteomes" id="UP000178869">
    <property type="component" value="Unassembled WGS sequence"/>
</dbReference>
<dbReference type="InterPro" id="IPR027417">
    <property type="entry name" value="P-loop_NTPase"/>
</dbReference>
<evidence type="ECO:0000313" key="1">
    <source>
        <dbReference type="EMBL" id="OHA46696.1"/>
    </source>
</evidence>
<dbReference type="PANTHER" id="PTHR41930:SF1">
    <property type="entry name" value="DEPHOSPHO-COA KINASE"/>
    <property type="match status" value="1"/>
</dbReference>
<name>A0A1G2PED1_9BACT</name>
<dbReference type="PANTHER" id="PTHR41930">
    <property type="entry name" value="UPF0200 PROTEIN MJ1399"/>
    <property type="match status" value="1"/>
</dbReference>
<dbReference type="SUPFAM" id="SSF52540">
    <property type="entry name" value="P-loop containing nucleoside triphosphate hydrolases"/>
    <property type="match status" value="1"/>
</dbReference>
<reference evidence="1 2" key="1">
    <citation type="journal article" date="2016" name="Nat. Commun.">
        <title>Thousands of microbial genomes shed light on interconnected biogeochemical processes in an aquifer system.</title>
        <authorList>
            <person name="Anantharaman K."/>
            <person name="Brown C.T."/>
            <person name="Hug L.A."/>
            <person name="Sharon I."/>
            <person name="Castelle C.J."/>
            <person name="Probst A.J."/>
            <person name="Thomas B.C."/>
            <person name="Singh A."/>
            <person name="Wilkins M.J."/>
            <person name="Karaoz U."/>
            <person name="Brodie E.L."/>
            <person name="Williams K.H."/>
            <person name="Hubbard S.S."/>
            <person name="Banfield J.F."/>
        </authorList>
    </citation>
    <scope>NUCLEOTIDE SEQUENCE [LARGE SCALE GENOMIC DNA]</scope>
</reference>
<gene>
    <name evidence="1" type="ORF">A2828_02220</name>
</gene>
<comment type="caution">
    <text evidence="1">The sequence shown here is derived from an EMBL/GenBank/DDBJ whole genome shotgun (WGS) entry which is preliminary data.</text>
</comment>
<evidence type="ECO:0008006" key="3">
    <source>
        <dbReference type="Google" id="ProtNLM"/>
    </source>
</evidence>